<dbReference type="SMART" id="SM00460">
    <property type="entry name" value="TGc"/>
    <property type="match status" value="1"/>
</dbReference>
<dbReference type="RefSeq" id="WP_099307488.1">
    <property type="nucleotide sequence ID" value="NZ_PDVP01000011.1"/>
</dbReference>
<dbReference type="Pfam" id="PF01841">
    <property type="entry name" value="Transglut_core"/>
    <property type="match status" value="1"/>
</dbReference>
<accession>A0A2G1QK77</accession>
<name>A0A2G1QK77_9HYPH</name>
<protein>
    <submittedName>
        <fullName evidence="2">Transglutaminase</fullName>
    </submittedName>
</protein>
<evidence type="ECO:0000313" key="2">
    <source>
        <dbReference type="EMBL" id="PHP65937.1"/>
    </source>
</evidence>
<organism evidence="2 3">
    <name type="scientific">Zhengella mangrovi</name>
    <dbReference type="NCBI Taxonomy" id="1982044"/>
    <lineage>
        <taxon>Bacteria</taxon>
        <taxon>Pseudomonadati</taxon>
        <taxon>Pseudomonadota</taxon>
        <taxon>Alphaproteobacteria</taxon>
        <taxon>Hyphomicrobiales</taxon>
        <taxon>Notoacmeibacteraceae</taxon>
        <taxon>Zhengella</taxon>
    </lineage>
</organism>
<proteinExistence type="predicted"/>
<dbReference type="Gene3D" id="3.10.620.30">
    <property type="match status" value="1"/>
</dbReference>
<dbReference type="Pfam" id="PF08379">
    <property type="entry name" value="Bact_transglu_N"/>
    <property type="match status" value="1"/>
</dbReference>
<comment type="caution">
    <text evidence="2">The sequence shown here is derived from an EMBL/GenBank/DDBJ whole genome shotgun (WGS) entry which is preliminary data.</text>
</comment>
<dbReference type="OrthoDB" id="9804023at2"/>
<dbReference type="InterPro" id="IPR002931">
    <property type="entry name" value="Transglutaminase-like"/>
</dbReference>
<keyword evidence="3" id="KW-1185">Reference proteome</keyword>
<dbReference type="InterPro" id="IPR038765">
    <property type="entry name" value="Papain-like_cys_pep_sf"/>
</dbReference>
<feature type="domain" description="Transglutaminase-like" evidence="1">
    <location>
        <begin position="176"/>
        <end position="247"/>
    </location>
</feature>
<dbReference type="EMBL" id="PDVP01000011">
    <property type="protein sequence ID" value="PHP65937.1"/>
    <property type="molecule type" value="Genomic_DNA"/>
</dbReference>
<evidence type="ECO:0000259" key="1">
    <source>
        <dbReference type="SMART" id="SM00460"/>
    </source>
</evidence>
<dbReference type="PANTHER" id="PTHR33490:SF7">
    <property type="entry name" value="BLR2979 PROTEIN"/>
    <property type="match status" value="1"/>
</dbReference>
<sequence>MLYDIRLSIEYDYETPAEAGLHVLRMVPRALAPLQKVIESRLDFDPLPAGRSERFDFFGNPVTTIRYGEAVTRTAFLMTALVDRQPGRVPDDTSPPLEDLKAGIRAIASLGPQAPHHFLPPSPRVSPDPIVTAWAAGIAVGAASVFAIVSKLCAALHEEMVFDPTSTAVDTPFSEAFAARHGVCQDFSHVMIAALRSLGIPAGYVSGFLRTIPPEGQPRLEGADAMHAWVTAWCGPGMGWIEFDPTNNLIAGEDHVVVALGRDYFDVAPVKGNLRMSGGQTSLQSVDMIVRQPG</sequence>
<dbReference type="AlphaFoldDB" id="A0A2G1QK77"/>
<reference evidence="2 3" key="1">
    <citation type="submission" date="2017-10" db="EMBL/GenBank/DDBJ databases">
        <title>Sedimentibacterium mangrovi gen. nov., sp. nov., a novel member of family Phyllobacteriacea isolated from mangrove sediment.</title>
        <authorList>
            <person name="Liao H."/>
            <person name="Tian Y."/>
        </authorList>
    </citation>
    <scope>NUCLEOTIDE SEQUENCE [LARGE SCALE GENOMIC DNA]</scope>
    <source>
        <strain evidence="2 3">X9-2-2</strain>
    </source>
</reference>
<dbReference type="SUPFAM" id="SSF54001">
    <property type="entry name" value="Cysteine proteinases"/>
    <property type="match status" value="1"/>
</dbReference>
<dbReference type="Proteomes" id="UP000221168">
    <property type="component" value="Unassembled WGS sequence"/>
</dbReference>
<gene>
    <name evidence="2" type="ORF">CSC94_16595</name>
</gene>
<dbReference type="PANTHER" id="PTHR33490">
    <property type="entry name" value="BLR5614 PROTEIN-RELATED"/>
    <property type="match status" value="1"/>
</dbReference>
<evidence type="ECO:0000313" key="3">
    <source>
        <dbReference type="Proteomes" id="UP000221168"/>
    </source>
</evidence>
<dbReference type="InterPro" id="IPR013589">
    <property type="entry name" value="Bac_transglu_N"/>
</dbReference>